<dbReference type="Proteomes" id="UP001056120">
    <property type="component" value="Linkage Group LG17"/>
</dbReference>
<name>A0ACB9ETV9_9ASTR</name>
<keyword evidence="2" id="KW-1185">Reference proteome</keyword>
<dbReference type="EMBL" id="CM042034">
    <property type="protein sequence ID" value="KAI3762459.1"/>
    <property type="molecule type" value="Genomic_DNA"/>
</dbReference>
<evidence type="ECO:0000313" key="2">
    <source>
        <dbReference type="Proteomes" id="UP001056120"/>
    </source>
</evidence>
<comment type="caution">
    <text evidence="1">The sequence shown here is derived from an EMBL/GenBank/DDBJ whole genome shotgun (WGS) entry which is preliminary data.</text>
</comment>
<sequence>MSSWPFMKWGMDIVGKLPKAPGGKLFMLAMVDYFSKWIEVEAFVHVREKEVISFIKCNILERFAIPAEITCDNGSQFIGKRTTNFCASWGIKMITSTPVHPQANRQAESNNKIIINNLNKRLGTKKGKWAEELPFALWADITTSKNATGQTPFSLVFGTEVMISTEMVIPTAKTSLQTQKNNNEAL</sequence>
<reference evidence="1 2" key="2">
    <citation type="journal article" date="2022" name="Mol. Ecol. Resour.">
        <title>The genomes of chicory, endive, great burdock and yacon provide insights into Asteraceae paleo-polyploidization history and plant inulin production.</title>
        <authorList>
            <person name="Fan W."/>
            <person name="Wang S."/>
            <person name="Wang H."/>
            <person name="Wang A."/>
            <person name="Jiang F."/>
            <person name="Liu H."/>
            <person name="Zhao H."/>
            <person name="Xu D."/>
            <person name="Zhang Y."/>
        </authorList>
    </citation>
    <scope>NUCLEOTIDE SEQUENCE [LARGE SCALE GENOMIC DNA]</scope>
    <source>
        <strain evidence="2">cv. Yunnan</strain>
        <tissue evidence="1">Leaves</tissue>
    </source>
</reference>
<gene>
    <name evidence="1" type="ORF">L1987_52889</name>
</gene>
<accession>A0ACB9ETV9</accession>
<evidence type="ECO:0000313" key="1">
    <source>
        <dbReference type="EMBL" id="KAI3762459.1"/>
    </source>
</evidence>
<proteinExistence type="predicted"/>
<protein>
    <submittedName>
        <fullName evidence="1">Uncharacterized protein</fullName>
    </submittedName>
</protein>
<reference evidence="2" key="1">
    <citation type="journal article" date="2022" name="Mol. Ecol. Resour.">
        <title>The genomes of chicory, endive, great burdock and yacon provide insights into Asteraceae palaeo-polyploidization history and plant inulin production.</title>
        <authorList>
            <person name="Fan W."/>
            <person name="Wang S."/>
            <person name="Wang H."/>
            <person name="Wang A."/>
            <person name="Jiang F."/>
            <person name="Liu H."/>
            <person name="Zhao H."/>
            <person name="Xu D."/>
            <person name="Zhang Y."/>
        </authorList>
    </citation>
    <scope>NUCLEOTIDE SEQUENCE [LARGE SCALE GENOMIC DNA]</scope>
    <source>
        <strain evidence="2">cv. Yunnan</strain>
    </source>
</reference>
<organism evidence="1 2">
    <name type="scientific">Smallanthus sonchifolius</name>
    <dbReference type="NCBI Taxonomy" id="185202"/>
    <lineage>
        <taxon>Eukaryota</taxon>
        <taxon>Viridiplantae</taxon>
        <taxon>Streptophyta</taxon>
        <taxon>Embryophyta</taxon>
        <taxon>Tracheophyta</taxon>
        <taxon>Spermatophyta</taxon>
        <taxon>Magnoliopsida</taxon>
        <taxon>eudicotyledons</taxon>
        <taxon>Gunneridae</taxon>
        <taxon>Pentapetalae</taxon>
        <taxon>asterids</taxon>
        <taxon>campanulids</taxon>
        <taxon>Asterales</taxon>
        <taxon>Asteraceae</taxon>
        <taxon>Asteroideae</taxon>
        <taxon>Heliantheae alliance</taxon>
        <taxon>Millerieae</taxon>
        <taxon>Smallanthus</taxon>
    </lineage>
</organism>